<evidence type="ECO:0000313" key="2">
    <source>
        <dbReference type="EMBL" id="KAA1076626.1"/>
    </source>
</evidence>
<organism evidence="2 3">
    <name type="scientific">Puccinia graminis f. sp. tritici</name>
    <dbReference type="NCBI Taxonomy" id="56615"/>
    <lineage>
        <taxon>Eukaryota</taxon>
        <taxon>Fungi</taxon>
        <taxon>Dikarya</taxon>
        <taxon>Basidiomycota</taxon>
        <taxon>Pucciniomycotina</taxon>
        <taxon>Pucciniomycetes</taxon>
        <taxon>Pucciniales</taxon>
        <taxon>Pucciniaceae</taxon>
        <taxon>Puccinia</taxon>
    </lineage>
</organism>
<feature type="region of interest" description="Disordered" evidence="1">
    <location>
        <begin position="1"/>
        <end position="26"/>
    </location>
</feature>
<dbReference type="EMBL" id="VSWC01000145">
    <property type="protein sequence ID" value="KAA1076626.1"/>
    <property type="molecule type" value="Genomic_DNA"/>
</dbReference>
<protein>
    <submittedName>
        <fullName evidence="2">Uncharacterized protein</fullName>
    </submittedName>
</protein>
<evidence type="ECO:0000313" key="3">
    <source>
        <dbReference type="Proteomes" id="UP000324748"/>
    </source>
</evidence>
<comment type="caution">
    <text evidence="2">The sequence shown here is derived from an EMBL/GenBank/DDBJ whole genome shotgun (WGS) entry which is preliminary data.</text>
</comment>
<keyword evidence="3" id="KW-1185">Reference proteome</keyword>
<proteinExistence type="predicted"/>
<dbReference type="AlphaFoldDB" id="A0A5B0MKM8"/>
<name>A0A5B0MKM8_PUCGR</name>
<accession>A0A5B0MKM8</accession>
<sequence>MSQSFGVSDSPTVIGAPQPDNKNTESYQEKLLQRRKNARVEVYQIEQQIHNTITCHIRFVPAGLTSYDATITLTGVERVLGPINQKKKTFIHHSGSQFKFLKTGATKASLIPAF</sequence>
<feature type="compositionally biased region" description="Polar residues" evidence="1">
    <location>
        <begin position="1"/>
        <end position="11"/>
    </location>
</feature>
<gene>
    <name evidence="2" type="ORF">PGT21_013615</name>
</gene>
<reference evidence="2 3" key="1">
    <citation type="submission" date="2019-05" db="EMBL/GenBank/DDBJ databases">
        <title>Emergence of the Ug99 lineage of the wheat stem rust pathogen through somatic hybridization.</title>
        <authorList>
            <person name="Li F."/>
            <person name="Upadhyaya N.M."/>
            <person name="Sperschneider J."/>
            <person name="Matny O."/>
            <person name="Nguyen-Phuc H."/>
            <person name="Mago R."/>
            <person name="Raley C."/>
            <person name="Miller M.E."/>
            <person name="Silverstein K.A.T."/>
            <person name="Henningsen E."/>
            <person name="Hirsch C.D."/>
            <person name="Visser B."/>
            <person name="Pretorius Z.A."/>
            <person name="Steffenson B.J."/>
            <person name="Schwessinger B."/>
            <person name="Dodds P.N."/>
            <person name="Figueroa M."/>
        </authorList>
    </citation>
    <scope>NUCLEOTIDE SEQUENCE [LARGE SCALE GENOMIC DNA]</scope>
    <source>
        <strain evidence="2">21-0</strain>
    </source>
</reference>
<evidence type="ECO:0000256" key="1">
    <source>
        <dbReference type="SAM" id="MobiDB-lite"/>
    </source>
</evidence>
<dbReference type="Proteomes" id="UP000324748">
    <property type="component" value="Unassembled WGS sequence"/>
</dbReference>